<keyword evidence="3 8" id="KW-0812">Transmembrane</keyword>
<keyword evidence="6 8" id="KW-0472">Membrane</keyword>
<feature type="compositionally biased region" description="Polar residues" evidence="7">
    <location>
        <begin position="709"/>
        <end position="728"/>
    </location>
</feature>
<dbReference type="InterPro" id="IPR032800">
    <property type="entry name" value="TRP_N"/>
</dbReference>
<evidence type="ECO:0000256" key="9">
    <source>
        <dbReference type="SAM" id="SignalP"/>
    </source>
</evidence>
<feature type="transmembrane region" description="Helical" evidence="8">
    <location>
        <begin position="384"/>
        <end position="404"/>
    </location>
</feature>
<feature type="transmembrane region" description="Helical" evidence="8">
    <location>
        <begin position="330"/>
        <end position="352"/>
    </location>
</feature>
<dbReference type="OrthoDB" id="5212126at2759"/>
<evidence type="ECO:0000313" key="11">
    <source>
        <dbReference type="EMBL" id="OXV07573.1"/>
    </source>
</evidence>
<dbReference type="Pfam" id="PF06011">
    <property type="entry name" value="TRP"/>
    <property type="match status" value="1"/>
</dbReference>
<dbReference type="GO" id="GO:0055085">
    <property type="term" value="P:transmembrane transport"/>
    <property type="evidence" value="ECO:0007669"/>
    <property type="project" value="TreeGrafter"/>
</dbReference>
<feature type="transmembrane region" description="Helical" evidence="8">
    <location>
        <begin position="499"/>
        <end position="519"/>
    </location>
</feature>
<dbReference type="GO" id="GO:0016020">
    <property type="term" value="C:membrane"/>
    <property type="evidence" value="ECO:0007669"/>
    <property type="project" value="UniProtKB-SubCell"/>
</dbReference>
<comment type="caution">
    <text evidence="11">The sequence shown here is derived from an EMBL/GenBank/DDBJ whole genome shotgun (WGS) entry which is preliminary data.</text>
</comment>
<feature type="transmembrane region" description="Helical" evidence="8">
    <location>
        <begin position="531"/>
        <end position="552"/>
    </location>
</feature>
<feature type="region of interest" description="Disordered" evidence="7">
    <location>
        <begin position="643"/>
        <end position="728"/>
    </location>
</feature>
<evidence type="ECO:0000256" key="4">
    <source>
        <dbReference type="ARBA" id="ARBA00022729"/>
    </source>
</evidence>
<name>A0A232LTU0_9EURO</name>
<feature type="transmembrane region" description="Helical" evidence="8">
    <location>
        <begin position="564"/>
        <end position="590"/>
    </location>
</feature>
<dbReference type="Proteomes" id="UP000243515">
    <property type="component" value="Unassembled WGS sequence"/>
</dbReference>
<dbReference type="InterPro" id="IPR040241">
    <property type="entry name" value="TRP_Flc/Pkd2-like"/>
</dbReference>
<proteinExistence type="inferred from homology"/>
<feature type="chain" id="PRO_5012940774" description="ML-like domain-containing protein" evidence="9">
    <location>
        <begin position="24"/>
        <end position="753"/>
    </location>
</feature>
<evidence type="ECO:0000256" key="6">
    <source>
        <dbReference type="ARBA" id="ARBA00023136"/>
    </source>
</evidence>
<dbReference type="Pfam" id="PF14558">
    <property type="entry name" value="TRP_N"/>
    <property type="match status" value="1"/>
</dbReference>
<dbReference type="AlphaFoldDB" id="A0A232LTU0"/>
<evidence type="ECO:0000256" key="1">
    <source>
        <dbReference type="ARBA" id="ARBA00004141"/>
    </source>
</evidence>
<dbReference type="PANTHER" id="PTHR31145:SF2">
    <property type="entry name" value="FLAVIN CARRIER PROTEIN 2"/>
    <property type="match status" value="1"/>
</dbReference>
<organism evidence="11 12">
    <name type="scientific">Elaphomyces granulatus</name>
    <dbReference type="NCBI Taxonomy" id="519963"/>
    <lineage>
        <taxon>Eukaryota</taxon>
        <taxon>Fungi</taxon>
        <taxon>Dikarya</taxon>
        <taxon>Ascomycota</taxon>
        <taxon>Pezizomycotina</taxon>
        <taxon>Eurotiomycetes</taxon>
        <taxon>Eurotiomycetidae</taxon>
        <taxon>Eurotiales</taxon>
        <taxon>Elaphomycetaceae</taxon>
        <taxon>Elaphomyces</taxon>
    </lineage>
</organism>
<evidence type="ECO:0000259" key="10">
    <source>
        <dbReference type="SMART" id="SM01320"/>
    </source>
</evidence>
<evidence type="ECO:0000256" key="2">
    <source>
        <dbReference type="ARBA" id="ARBA00010642"/>
    </source>
</evidence>
<keyword evidence="4 9" id="KW-0732">Signal</keyword>
<sequence>MRLFLSVFQCLVAWLSISQMVSAIRLIESKSLNPCMENSNFTASLFHVTFTPDNASLAFNIDGTSAISGDVTADLLVIAYGYTAVQLTLDPCKLHLEGLCPMSMGNININSNIPISQDVVSRIPGLAYTVPDLDGQVRIYINSTDTGRTIACLEADLSNGKTVYQKAVGWTTAVIAGLGLAASAITSGLGHSNTAAHVAANALSLFGFFQAQAMIGMTAITMPPIVESWTQNFQWSMGIIRVSFLQALCTWYQRATGGTPSTVLSKLATTSVQIQKRSMDIMANIYRRANGEFWKRTNSDNGDGTTQPNTLTISGIHRVGFVANIEETNIFMTALVFFIVFIGFVMLFVGIFKASCELLAKSGKMKGDKFQDFRNGWKIVIRGILFRLTLIGFPQMCVLCLWEFTQRDSVAEVILALSMILSMITALSWASLKVFRLAQRSVTMHKNPGYVLYSDPTCLNKWGFLYVQYRATAYYFIIPVLVYIFVKGMFIAFAQTAPVVQAVSLIIMEAAFLIGVSVLRPWMDKKTNIYNVSIAVVNFLNAIFLLIFTNVFNQPGLVTGVMGVIFFVYNAAFALTLLILVLIASVYAIVSKDPDTRYQPMRDDRGSFIKSQTQLTTELDALGATARGDIKPSQFKFDDDAESFSSGNGASIHRSHQDGYNTPNARQAPASPIDPSVPLFPSGTPRHGSPPSYESRGYHNGNPNEYYPRSQSNSPAPQGYQNVPNRSNSTLHLNTYRAQNNSSPWHRGAGFDH</sequence>
<feature type="signal peptide" evidence="9">
    <location>
        <begin position="1"/>
        <end position="23"/>
    </location>
</feature>
<gene>
    <name evidence="11" type="ORF">Egran_04660</name>
</gene>
<feature type="transmembrane region" description="Helical" evidence="8">
    <location>
        <begin position="473"/>
        <end position="493"/>
    </location>
</feature>
<protein>
    <recommendedName>
        <fullName evidence="10">ML-like domain-containing protein</fullName>
    </recommendedName>
</protein>
<feature type="domain" description="ML-like" evidence="10">
    <location>
        <begin position="25"/>
        <end position="164"/>
    </location>
</feature>
<evidence type="ECO:0000256" key="5">
    <source>
        <dbReference type="ARBA" id="ARBA00022989"/>
    </source>
</evidence>
<evidence type="ECO:0000256" key="7">
    <source>
        <dbReference type="SAM" id="MobiDB-lite"/>
    </source>
</evidence>
<evidence type="ECO:0000256" key="3">
    <source>
        <dbReference type="ARBA" id="ARBA00022692"/>
    </source>
</evidence>
<dbReference type="PANTHER" id="PTHR31145">
    <property type="entry name" value="INTEGRAL MEMBRANE PROTEIN (AFU_ORTHOLOGUE AFUA_7G01610)"/>
    <property type="match status" value="1"/>
</dbReference>
<accession>A0A232LTU0</accession>
<keyword evidence="5 8" id="KW-1133">Transmembrane helix</keyword>
<comment type="similarity">
    <text evidence="2">Belongs to the transient receptor potential (TRP) ion channel family.</text>
</comment>
<dbReference type="EMBL" id="NPHW01004731">
    <property type="protein sequence ID" value="OXV07573.1"/>
    <property type="molecule type" value="Genomic_DNA"/>
</dbReference>
<feature type="transmembrane region" description="Helical" evidence="8">
    <location>
        <begin position="410"/>
        <end position="432"/>
    </location>
</feature>
<dbReference type="SMART" id="SM01320">
    <property type="entry name" value="TRP_N"/>
    <property type="match status" value="1"/>
</dbReference>
<comment type="subcellular location">
    <subcellularLocation>
        <location evidence="1">Membrane</location>
        <topology evidence="1">Multi-pass membrane protein</topology>
    </subcellularLocation>
</comment>
<dbReference type="InterPro" id="IPR010308">
    <property type="entry name" value="TRP_C"/>
</dbReference>
<evidence type="ECO:0000256" key="8">
    <source>
        <dbReference type="SAM" id="Phobius"/>
    </source>
</evidence>
<keyword evidence="12" id="KW-1185">Reference proteome</keyword>
<reference evidence="11 12" key="1">
    <citation type="journal article" date="2015" name="Environ. Microbiol.">
        <title>Metagenome sequence of Elaphomyces granulatus from sporocarp tissue reveals Ascomycota ectomycorrhizal fingerprints of genome expansion and a Proteobacteria-rich microbiome.</title>
        <authorList>
            <person name="Quandt C.A."/>
            <person name="Kohler A."/>
            <person name="Hesse C.N."/>
            <person name="Sharpton T.J."/>
            <person name="Martin F."/>
            <person name="Spatafora J.W."/>
        </authorList>
    </citation>
    <scope>NUCLEOTIDE SEQUENCE [LARGE SCALE GENOMIC DNA]</scope>
    <source>
        <strain evidence="11 12">OSC145934</strain>
    </source>
</reference>
<evidence type="ECO:0000313" key="12">
    <source>
        <dbReference type="Proteomes" id="UP000243515"/>
    </source>
</evidence>
<dbReference type="GO" id="GO:0009272">
    <property type="term" value="P:fungal-type cell wall biogenesis"/>
    <property type="evidence" value="ECO:0007669"/>
    <property type="project" value="TreeGrafter"/>
</dbReference>